<dbReference type="PANTHER" id="PTHR32463:SF0">
    <property type="entry name" value="L-FUCOSE KINASE"/>
    <property type="match status" value="1"/>
</dbReference>
<dbReference type="OrthoDB" id="271303at2759"/>
<protein>
    <submittedName>
        <fullName evidence="4">L-fucose kinase</fullName>
    </submittedName>
</protein>
<gene>
    <name evidence="4" type="primary">FUK</name>
    <name evidence="4" type="ORF">Anas_05495</name>
</gene>
<sequence>YGGGLELRVWSELAQGSGLGGSSILAGTILAVLFTVMGYNPPSTRELIHATLGVEQLLTTGGGWQDQVGGLIGGIKLGVSFPKIPLVVNTFSIPLTEDLLTFLNQRLLLVYTGKVQKYMKKIQPQVLGQSLAGAGGGGYLYGLTKNPKDTLNLNELLHEFNEMKIDKAEVDVDGLIVSVDGKIVMKAGSDSQILTHEISKSILTHFS</sequence>
<proteinExistence type="predicted"/>
<dbReference type="Proteomes" id="UP000326759">
    <property type="component" value="Unassembled WGS sequence"/>
</dbReference>
<dbReference type="Pfam" id="PF00288">
    <property type="entry name" value="GHMP_kinases_N"/>
    <property type="match status" value="1"/>
</dbReference>
<evidence type="ECO:0000313" key="4">
    <source>
        <dbReference type="EMBL" id="KAB7505499.1"/>
    </source>
</evidence>
<dbReference type="Gene3D" id="3.30.230.120">
    <property type="match status" value="1"/>
</dbReference>
<evidence type="ECO:0000256" key="1">
    <source>
        <dbReference type="ARBA" id="ARBA00022679"/>
    </source>
</evidence>
<comment type="caution">
    <text evidence="4">The sequence shown here is derived from an EMBL/GenBank/DDBJ whole genome shotgun (WGS) entry which is preliminary data.</text>
</comment>
<dbReference type="AlphaFoldDB" id="A0A5N5TH36"/>
<evidence type="ECO:0000256" key="2">
    <source>
        <dbReference type="ARBA" id="ARBA00022777"/>
    </source>
</evidence>
<name>A0A5N5TH36_9CRUS</name>
<dbReference type="GO" id="GO:0050201">
    <property type="term" value="F:fucokinase activity"/>
    <property type="evidence" value="ECO:0007669"/>
    <property type="project" value="TreeGrafter"/>
</dbReference>
<dbReference type="SUPFAM" id="SSF54211">
    <property type="entry name" value="Ribosomal protein S5 domain 2-like"/>
    <property type="match status" value="1"/>
</dbReference>
<dbReference type="InterPro" id="IPR006204">
    <property type="entry name" value="GHMP_kinase_N_dom"/>
</dbReference>
<organism evidence="4 5">
    <name type="scientific">Armadillidium nasatum</name>
    <dbReference type="NCBI Taxonomy" id="96803"/>
    <lineage>
        <taxon>Eukaryota</taxon>
        <taxon>Metazoa</taxon>
        <taxon>Ecdysozoa</taxon>
        <taxon>Arthropoda</taxon>
        <taxon>Crustacea</taxon>
        <taxon>Multicrustacea</taxon>
        <taxon>Malacostraca</taxon>
        <taxon>Eumalacostraca</taxon>
        <taxon>Peracarida</taxon>
        <taxon>Isopoda</taxon>
        <taxon>Oniscidea</taxon>
        <taxon>Crinocheta</taxon>
        <taxon>Armadillidiidae</taxon>
        <taxon>Armadillidium</taxon>
    </lineage>
</organism>
<dbReference type="InterPro" id="IPR020568">
    <property type="entry name" value="Ribosomal_Su5_D2-typ_SF"/>
</dbReference>
<dbReference type="PANTHER" id="PTHR32463">
    <property type="entry name" value="L-FUCOSE KINASE"/>
    <property type="match status" value="1"/>
</dbReference>
<dbReference type="EMBL" id="SEYY01001209">
    <property type="protein sequence ID" value="KAB7505499.1"/>
    <property type="molecule type" value="Genomic_DNA"/>
</dbReference>
<dbReference type="GO" id="GO:0005524">
    <property type="term" value="F:ATP binding"/>
    <property type="evidence" value="ECO:0007669"/>
    <property type="project" value="InterPro"/>
</dbReference>
<evidence type="ECO:0000259" key="3">
    <source>
        <dbReference type="Pfam" id="PF00288"/>
    </source>
</evidence>
<dbReference type="GO" id="GO:0042352">
    <property type="term" value="P:GDP-L-fucose salvage"/>
    <property type="evidence" value="ECO:0007669"/>
    <property type="project" value="TreeGrafter"/>
</dbReference>
<evidence type="ECO:0000313" key="5">
    <source>
        <dbReference type="Proteomes" id="UP000326759"/>
    </source>
</evidence>
<keyword evidence="5" id="KW-1185">Reference proteome</keyword>
<dbReference type="InterPro" id="IPR052203">
    <property type="entry name" value="GHMP_Kinase-Related"/>
</dbReference>
<keyword evidence="1" id="KW-0808">Transferase</keyword>
<feature type="non-terminal residue" evidence="4">
    <location>
        <position position="1"/>
    </location>
</feature>
<reference evidence="4 5" key="1">
    <citation type="journal article" date="2019" name="PLoS Biol.">
        <title>Sex chromosomes control vertical transmission of feminizing Wolbachia symbionts in an isopod.</title>
        <authorList>
            <person name="Becking T."/>
            <person name="Chebbi M.A."/>
            <person name="Giraud I."/>
            <person name="Moumen B."/>
            <person name="Laverre T."/>
            <person name="Caubet Y."/>
            <person name="Peccoud J."/>
            <person name="Gilbert C."/>
            <person name="Cordaux R."/>
        </authorList>
    </citation>
    <scope>NUCLEOTIDE SEQUENCE [LARGE SCALE GENOMIC DNA]</scope>
    <source>
        <strain evidence="4">ANa2</strain>
        <tissue evidence="4">Whole body excluding digestive tract and cuticle</tissue>
    </source>
</reference>
<feature type="domain" description="GHMP kinase N-terminal" evidence="3">
    <location>
        <begin position="3"/>
        <end position="74"/>
    </location>
</feature>
<keyword evidence="2 4" id="KW-0418">Kinase</keyword>
<accession>A0A5N5TH36</accession>